<proteinExistence type="predicted"/>
<feature type="transmembrane region" description="Helical" evidence="4">
    <location>
        <begin position="21"/>
        <end position="39"/>
    </location>
</feature>
<sequence length="458" mass="51980">MKNILKQLSLSSRGLRYKLRISFYLMSVLPLLISIYVISTYMLPTIGIKSNIYLLVCISIFVAVSGFFIIKQVIDPIINISSKAKDIARGEVDYVSRAKRDDEIGDLEDALQQLTCRIKNNMRELEKYGQETKEINLEINRKVVILSSLLQVSSFISEGADINETLDLSVEKMLQIGDSDSAFLLLKQEEKILVKSIYGINSDYLLNREFNAASDNIFAKVLKDRKTFALNKKVPPNKMIDEFRRIFALTDAVIAPIYVHGKVFGLAGIGNDRNLEYRDDNFKLIDIFVKQITIAIENDILLNHINRLEVKDALTGLYNSSFIKERLEEEIKRAIISQRPCAFIVLSINRYKEFCANFGSAHAESVLKKIAMIIKSNIGEIDKAARFSDSEFAIVLPEKNKRQAENIAQDMVKKIEYIYGEETDVKKRITLNRAVSENPIDGINATDLINKVKDLLAS</sequence>
<dbReference type="Pfam" id="PF13185">
    <property type="entry name" value="GAF_2"/>
    <property type="match status" value="1"/>
</dbReference>
<dbReference type="SMART" id="SM00267">
    <property type="entry name" value="GGDEF"/>
    <property type="match status" value="1"/>
</dbReference>
<dbReference type="Pfam" id="PF00990">
    <property type="entry name" value="GGDEF"/>
    <property type="match status" value="1"/>
</dbReference>
<comment type="catalytic activity">
    <reaction evidence="2">
        <text>2 GTP = 3',3'-c-di-GMP + 2 diphosphate</text>
        <dbReference type="Rhea" id="RHEA:24898"/>
        <dbReference type="ChEBI" id="CHEBI:33019"/>
        <dbReference type="ChEBI" id="CHEBI:37565"/>
        <dbReference type="ChEBI" id="CHEBI:58805"/>
        <dbReference type="EC" id="2.7.7.65"/>
    </reaction>
</comment>
<dbReference type="AlphaFoldDB" id="A0A2H0LXB5"/>
<dbReference type="GO" id="GO:0052621">
    <property type="term" value="F:diguanylate cyclase activity"/>
    <property type="evidence" value="ECO:0007669"/>
    <property type="project" value="UniProtKB-EC"/>
</dbReference>
<dbReference type="PANTHER" id="PTHR45138:SF9">
    <property type="entry name" value="DIGUANYLATE CYCLASE DGCM-RELATED"/>
    <property type="match status" value="1"/>
</dbReference>
<dbReference type="InterPro" id="IPR050469">
    <property type="entry name" value="Diguanylate_Cyclase"/>
</dbReference>
<keyword evidence="3" id="KW-0175">Coiled coil</keyword>
<dbReference type="Gene3D" id="6.10.340.10">
    <property type="match status" value="1"/>
</dbReference>
<evidence type="ECO:0000256" key="3">
    <source>
        <dbReference type="SAM" id="Coils"/>
    </source>
</evidence>
<dbReference type="Gene3D" id="3.30.70.270">
    <property type="match status" value="1"/>
</dbReference>
<dbReference type="PANTHER" id="PTHR45138">
    <property type="entry name" value="REGULATORY COMPONENTS OF SENSORY TRANSDUCTION SYSTEM"/>
    <property type="match status" value="1"/>
</dbReference>
<dbReference type="GO" id="GO:1902201">
    <property type="term" value="P:negative regulation of bacterial-type flagellum-dependent cell motility"/>
    <property type="evidence" value="ECO:0007669"/>
    <property type="project" value="TreeGrafter"/>
</dbReference>
<dbReference type="Proteomes" id="UP000229641">
    <property type="component" value="Unassembled WGS sequence"/>
</dbReference>
<dbReference type="InterPro" id="IPR003660">
    <property type="entry name" value="HAMP_dom"/>
</dbReference>
<protein>
    <recommendedName>
        <fullName evidence="1">diguanylate cyclase</fullName>
        <ecNumber evidence="1">2.7.7.65</ecNumber>
    </recommendedName>
</protein>
<gene>
    <name evidence="7" type="ORF">COV72_05125</name>
</gene>
<feature type="transmembrane region" description="Helical" evidence="4">
    <location>
        <begin position="51"/>
        <end position="70"/>
    </location>
</feature>
<keyword evidence="4" id="KW-1133">Transmembrane helix</keyword>
<name>A0A2H0LXB5_9BACT</name>
<dbReference type="SUPFAM" id="SSF158472">
    <property type="entry name" value="HAMP domain-like"/>
    <property type="match status" value="1"/>
</dbReference>
<evidence type="ECO:0000256" key="4">
    <source>
        <dbReference type="SAM" id="Phobius"/>
    </source>
</evidence>
<evidence type="ECO:0000256" key="1">
    <source>
        <dbReference type="ARBA" id="ARBA00012528"/>
    </source>
</evidence>
<feature type="domain" description="HAMP" evidence="5">
    <location>
        <begin position="71"/>
        <end position="123"/>
    </location>
</feature>
<dbReference type="NCBIfam" id="TIGR00254">
    <property type="entry name" value="GGDEF"/>
    <property type="match status" value="1"/>
</dbReference>
<dbReference type="CDD" id="cd06225">
    <property type="entry name" value="HAMP"/>
    <property type="match status" value="1"/>
</dbReference>
<comment type="caution">
    <text evidence="7">The sequence shown here is derived from an EMBL/GenBank/DDBJ whole genome shotgun (WGS) entry which is preliminary data.</text>
</comment>
<evidence type="ECO:0000313" key="7">
    <source>
        <dbReference type="EMBL" id="PIQ89026.1"/>
    </source>
</evidence>
<organism evidence="7 8">
    <name type="scientific">Candidatus Ghiorseimicrobium undicola</name>
    <dbReference type="NCBI Taxonomy" id="1974746"/>
    <lineage>
        <taxon>Bacteria</taxon>
        <taxon>Pseudomonadati</taxon>
        <taxon>Candidatus Omnitrophota</taxon>
        <taxon>Candidatus Ghiorseimicrobium</taxon>
    </lineage>
</organism>
<dbReference type="EC" id="2.7.7.65" evidence="1"/>
<dbReference type="Gene3D" id="3.30.450.40">
    <property type="match status" value="1"/>
</dbReference>
<dbReference type="PROSITE" id="PS50885">
    <property type="entry name" value="HAMP"/>
    <property type="match status" value="1"/>
</dbReference>
<feature type="coiled-coil region" evidence="3">
    <location>
        <begin position="104"/>
        <end position="131"/>
    </location>
</feature>
<dbReference type="CDD" id="cd01949">
    <property type="entry name" value="GGDEF"/>
    <property type="match status" value="1"/>
</dbReference>
<evidence type="ECO:0000313" key="8">
    <source>
        <dbReference type="Proteomes" id="UP000229641"/>
    </source>
</evidence>
<dbReference type="GO" id="GO:0005886">
    <property type="term" value="C:plasma membrane"/>
    <property type="evidence" value="ECO:0007669"/>
    <property type="project" value="TreeGrafter"/>
</dbReference>
<dbReference type="EMBL" id="PCWA01000075">
    <property type="protein sequence ID" value="PIQ89026.1"/>
    <property type="molecule type" value="Genomic_DNA"/>
</dbReference>
<dbReference type="InterPro" id="IPR029787">
    <property type="entry name" value="Nucleotide_cyclase"/>
</dbReference>
<evidence type="ECO:0000259" key="6">
    <source>
        <dbReference type="PROSITE" id="PS50887"/>
    </source>
</evidence>
<feature type="domain" description="GGDEF" evidence="6">
    <location>
        <begin position="339"/>
        <end position="458"/>
    </location>
</feature>
<reference evidence="7 8" key="1">
    <citation type="submission" date="2017-09" db="EMBL/GenBank/DDBJ databases">
        <title>Depth-based differentiation of microbial function through sediment-hosted aquifers and enrichment of novel symbionts in the deep terrestrial subsurface.</title>
        <authorList>
            <person name="Probst A.J."/>
            <person name="Ladd B."/>
            <person name="Jarett J.K."/>
            <person name="Geller-Mcgrath D.E."/>
            <person name="Sieber C.M."/>
            <person name="Emerson J.B."/>
            <person name="Anantharaman K."/>
            <person name="Thomas B.C."/>
            <person name="Malmstrom R."/>
            <person name="Stieglmeier M."/>
            <person name="Klingl A."/>
            <person name="Woyke T."/>
            <person name="Ryan C.M."/>
            <person name="Banfield J.F."/>
        </authorList>
    </citation>
    <scope>NUCLEOTIDE SEQUENCE [LARGE SCALE GENOMIC DNA]</scope>
    <source>
        <strain evidence="7">CG11_big_fil_rev_8_21_14_0_20_42_13</strain>
    </source>
</reference>
<evidence type="ECO:0000259" key="5">
    <source>
        <dbReference type="PROSITE" id="PS50885"/>
    </source>
</evidence>
<dbReference type="InterPro" id="IPR000160">
    <property type="entry name" value="GGDEF_dom"/>
</dbReference>
<dbReference type="InterPro" id="IPR043128">
    <property type="entry name" value="Rev_trsase/Diguanyl_cyclase"/>
</dbReference>
<evidence type="ECO:0000256" key="2">
    <source>
        <dbReference type="ARBA" id="ARBA00034247"/>
    </source>
</evidence>
<accession>A0A2H0LXB5</accession>
<dbReference type="InterPro" id="IPR003018">
    <property type="entry name" value="GAF"/>
</dbReference>
<dbReference type="InterPro" id="IPR029016">
    <property type="entry name" value="GAF-like_dom_sf"/>
</dbReference>
<dbReference type="GO" id="GO:0007165">
    <property type="term" value="P:signal transduction"/>
    <property type="evidence" value="ECO:0007669"/>
    <property type="project" value="InterPro"/>
</dbReference>
<keyword evidence="4" id="KW-0472">Membrane</keyword>
<keyword evidence="4" id="KW-0812">Transmembrane</keyword>
<dbReference type="Pfam" id="PF00672">
    <property type="entry name" value="HAMP"/>
    <property type="match status" value="1"/>
</dbReference>
<dbReference type="PROSITE" id="PS50887">
    <property type="entry name" value="GGDEF"/>
    <property type="match status" value="1"/>
</dbReference>
<dbReference type="GO" id="GO:0043709">
    <property type="term" value="P:cell adhesion involved in single-species biofilm formation"/>
    <property type="evidence" value="ECO:0007669"/>
    <property type="project" value="TreeGrafter"/>
</dbReference>
<dbReference type="SUPFAM" id="SSF55781">
    <property type="entry name" value="GAF domain-like"/>
    <property type="match status" value="1"/>
</dbReference>
<dbReference type="SUPFAM" id="SSF55073">
    <property type="entry name" value="Nucleotide cyclase"/>
    <property type="match status" value="1"/>
</dbReference>